<evidence type="ECO:0000313" key="2">
    <source>
        <dbReference type="Proteomes" id="UP001478817"/>
    </source>
</evidence>
<dbReference type="EMBL" id="JBBNGS010000008">
    <property type="protein sequence ID" value="MEQ2637710.1"/>
    <property type="molecule type" value="Genomic_DNA"/>
</dbReference>
<proteinExistence type="predicted"/>
<keyword evidence="2" id="KW-1185">Reference proteome</keyword>
<reference evidence="1 2" key="1">
    <citation type="submission" date="2024-04" db="EMBL/GenBank/DDBJ databases">
        <title>Human intestinal bacterial collection.</title>
        <authorList>
            <person name="Pauvert C."/>
            <person name="Hitch T.C.A."/>
            <person name="Clavel T."/>
        </authorList>
    </citation>
    <scope>NUCLEOTIDE SEQUENCE [LARGE SCALE GENOMIC DNA]</scope>
    <source>
        <strain evidence="1 2">CLA-AA-H197</strain>
    </source>
</reference>
<comment type="caution">
    <text evidence="1">The sequence shown here is derived from an EMBL/GenBank/DDBJ whole genome shotgun (WGS) entry which is preliminary data.</text>
</comment>
<gene>
    <name evidence="1" type="ORF">AAAT05_05050</name>
</gene>
<organism evidence="1 2">
    <name type="scientific">Paratractidigestivibacter faecalis</name>
    <dbReference type="NCBI Taxonomy" id="2292441"/>
    <lineage>
        <taxon>Bacteria</taxon>
        <taxon>Bacillati</taxon>
        <taxon>Actinomycetota</taxon>
        <taxon>Coriobacteriia</taxon>
        <taxon>Coriobacteriales</taxon>
        <taxon>Atopobiaceae</taxon>
        <taxon>Paratractidigestivibacter</taxon>
    </lineage>
</organism>
<protein>
    <submittedName>
        <fullName evidence="1">Uncharacterized protein</fullName>
    </submittedName>
</protein>
<evidence type="ECO:0000313" key="1">
    <source>
        <dbReference type="EMBL" id="MEQ2637710.1"/>
    </source>
</evidence>
<dbReference type="RefSeq" id="WP_349182295.1">
    <property type="nucleotide sequence ID" value="NZ_JBBNGS010000008.1"/>
</dbReference>
<accession>A0ABV1IFN5</accession>
<dbReference type="Proteomes" id="UP001478817">
    <property type="component" value="Unassembled WGS sequence"/>
</dbReference>
<name>A0ABV1IFN5_9ACTN</name>
<sequence length="190" mass="19965">MSAREGIARGTGGRRPHRVGLVCLDAGEKGAARLLLDDLAAATDAYERRAGMGDDAIELLELAGGDADVDALVVALDRGVPLCDLPRNARPGTPVYALLTCDSEATGLEAWCRENGLAWSGALVVEGARALPATWSSPRLGWLRRPVSEGVDALVLALRTGSDAGVVRVRQSPARRAWSALLARLFSARG</sequence>